<evidence type="ECO:0000256" key="1">
    <source>
        <dbReference type="SAM" id="MobiDB-lite"/>
    </source>
</evidence>
<keyword evidence="3" id="KW-1185">Reference proteome</keyword>
<gene>
    <name evidence="2" type="ORF">LTRI10_LOCUS52667</name>
</gene>
<evidence type="ECO:0000313" key="2">
    <source>
        <dbReference type="EMBL" id="CAL1413432.1"/>
    </source>
</evidence>
<dbReference type="EMBL" id="OZ034822">
    <property type="protein sequence ID" value="CAL1413432.1"/>
    <property type="molecule type" value="Genomic_DNA"/>
</dbReference>
<name>A0AAV2GSI3_9ROSI</name>
<sequence length="119" mass="14095">MVEDPRQLEKRSLEDDMRALLGLDRDDLDHEAQVGEISRESKWHSHPQILSDNRPHREFTDADTLRHEMWMEIAAVMDGAQGSRVEWHARSNEYYDLCHGVGNMWPEFRRKWGFLPPPQ</sequence>
<proteinExistence type="predicted"/>
<protein>
    <submittedName>
        <fullName evidence="2">Uncharacterized protein</fullName>
    </submittedName>
</protein>
<feature type="region of interest" description="Disordered" evidence="1">
    <location>
        <begin position="35"/>
        <end position="55"/>
    </location>
</feature>
<dbReference type="AlphaFoldDB" id="A0AAV2GSI3"/>
<evidence type="ECO:0000313" key="3">
    <source>
        <dbReference type="Proteomes" id="UP001497516"/>
    </source>
</evidence>
<organism evidence="2 3">
    <name type="scientific">Linum trigynum</name>
    <dbReference type="NCBI Taxonomy" id="586398"/>
    <lineage>
        <taxon>Eukaryota</taxon>
        <taxon>Viridiplantae</taxon>
        <taxon>Streptophyta</taxon>
        <taxon>Embryophyta</taxon>
        <taxon>Tracheophyta</taxon>
        <taxon>Spermatophyta</taxon>
        <taxon>Magnoliopsida</taxon>
        <taxon>eudicotyledons</taxon>
        <taxon>Gunneridae</taxon>
        <taxon>Pentapetalae</taxon>
        <taxon>rosids</taxon>
        <taxon>fabids</taxon>
        <taxon>Malpighiales</taxon>
        <taxon>Linaceae</taxon>
        <taxon>Linum</taxon>
    </lineage>
</organism>
<reference evidence="2 3" key="1">
    <citation type="submission" date="2024-04" db="EMBL/GenBank/DDBJ databases">
        <authorList>
            <person name="Fracassetti M."/>
        </authorList>
    </citation>
    <scope>NUCLEOTIDE SEQUENCE [LARGE SCALE GENOMIC DNA]</scope>
</reference>
<dbReference type="Proteomes" id="UP001497516">
    <property type="component" value="Chromosome 9"/>
</dbReference>
<accession>A0AAV2GSI3</accession>